<dbReference type="InterPro" id="IPR010427">
    <property type="entry name" value="DUF1023"/>
</dbReference>
<comment type="caution">
    <text evidence="3">The sequence shown here is derived from an EMBL/GenBank/DDBJ whole genome shotgun (WGS) entry which is preliminary data.</text>
</comment>
<feature type="region of interest" description="Disordered" evidence="1">
    <location>
        <begin position="507"/>
        <end position="548"/>
    </location>
</feature>
<reference evidence="3 4" key="1">
    <citation type="journal article" date="2019" name="Int. J. Syst. Evol. Microbiol.">
        <title>The Global Catalogue of Microorganisms (GCM) 10K type strain sequencing project: providing services to taxonomists for standard genome sequencing and annotation.</title>
        <authorList>
            <consortium name="The Broad Institute Genomics Platform"/>
            <consortium name="The Broad Institute Genome Sequencing Center for Infectious Disease"/>
            <person name="Wu L."/>
            <person name="Ma J."/>
        </authorList>
    </citation>
    <scope>NUCLEOTIDE SEQUENCE [LARGE SCALE GENOMIC DNA]</scope>
    <source>
        <strain evidence="3 4">JCM 6307</strain>
    </source>
</reference>
<feature type="compositionally biased region" description="Acidic residues" evidence="1">
    <location>
        <begin position="108"/>
        <end position="117"/>
    </location>
</feature>
<keyword evidence="3" id="KW-0378">Hydrolase</keyword>
<evidence type="ECO:0000313" key="4">
    <source>
        <dbReference type="Proteomes" id="UP001501358"/>
    </source>
</evidence>
<feature type="domain" description="DUF1023" evidence="2">
    <location>
        <begin position="311"/>
        <end position="483"/>
    </location>
</feature>
<evidence type="ECO:0000256" key="1">
    <source>
        <dbReference type="SAM" id="MobiDB-lite"/>
    </source>
</evidence>
<protein>
    <submittedName>
        <fullName evidence="3">Alpha/beta hydrolase</fullName>
    </submittedName>
</protein>
<organism evidence="3 4">
    <name type="scientific">Streptomyces thermolineatus</name>
    <dbReference type="NCBI Taxonomy" id="44033"/>
    <lineage>
        <taxon>Bacteria</taxon>
        <taxon>Bacillati</taxon>
        <taxon>Actinomycetota</taxon>
        <taxon>Actinomycetes</taxon>
        <taxon>Kitasatosporales</taxon>
        <taxon>Streptomycetaceae</taxon>
        <taxon>Streptomyces</taxon>
    </lineage>
</organism>
<sequence length="548" mass="59448">MTMASDFARLLKQDFSDMEAAAEAWRKLSTTMQDLADRHRSKVTGPLHAQWEGEDADAALYYLEDVETRIGLVRTEAMAVHEVLDTTRLRMEQAQTDLRNAVRRAEENGYEVDDDGTVSDPQTASLPRNDPDAREIARQRGGPMGEYRQWIDDALTDARKASDDGKKALSGLNGDIMERFNFDAAAESASDVDAAMKALGIQDPQVPRDDPKAAAEWWKALDPEERDLYTTLYPDLIGSTDGLPTTVRNDANRLALEQELNALENREGRSFGDTTNEDLNTRQQNLMILRDMLDEGDGAPAGKERYLLAFDSDGDGKAVVAMGNPDTAAHTGVLVPGTNTTMESMPGQLNRISALQDSAKEHSDGEDVAMISWLGYDAPEAAATDFNSVTTEGRAQDAAPDLRQFLDGTRASHQGSPSHLTVIGHSYGSTTVGAAAAGGDGLGADDIVAVGSPGMTVNEARDLQIDPDRVWIGAAGDDEIIDMFSDFNLGDNPAEEPFGGNNFEVDTSGHSGYWDQNSRSLDNQGKIISGRPPTEVPKEDNDVPLLPW</sequence>
<gene>
    <name evidence="3" type="ORF">GCM10010406_06900</name>
</gene>
<name>A0ABN3L039_9ACTN</name>
<accession>A0ABN3L039</accession>
<evidence type="ECO:0000313" key="3">
    <source>
        <dbReference type="EMBL" id="GAA2473614.1"/>
    </source>
</evidence>
<feature type="compositionally biased region" description="Polar residues" evidence="1">
    <location>
        <begin position="507"/>
        <end position="523"/>
    </location>
</feature>
<dbReference type="InterPro" id="IPR029058">
    <property type="entry name" value="AB_hydrolase_fold"/>
</dbReference>
<dbReference type="Gene3D" id="3.40.50.1820">
    <property type="entry name" value="alpha/beta hydrolase"/>
    <property type="match status" value="1"/>
</dbReference>
<proteinExistence type="predicted"/>
<dbReference type="RefSeq" id="WP_344381600.1">
    <property type="nucleotide sequence ID" value="NZ_BAAATA010000003.1"/>
</dbReference>
<dbReference type="Proteomes" id="UP001501358">
    <property type="component" value="Unassembled WGS sequence"/>
</dbReference>
<evidence type="ECO:0000259" key="2">
    <source>
        <dbReference type="Pfam" id="PF06259"/>
    </source>
</evidence>
<dbReference type="SUPFAM" id="SSF53474">
    <property type="entry name" value="alpha/beta-Hydrolases"/>
    <property type="match status" value="1"/>
</dbReference>
<feature type="compositionally biased region" description="Basic and acidic residues" evidence="1">
    <location>
        <begin position="129"/>
        <end position="138"/>
    </location>
</feature>
<dbReference type="EMBL" id="BAAATA010000003">
    <property type="protein sequence ID" value="GAA2473614.1"/>
    <property type="molecule type" value="Genomic_DNA"/>
</dbReference>
<dbReference type="GO" id="GO:0016787">
    <property type="term" value="F:hydrolase activity"/>
    <property type="evidence" value="ECO:0007669"/>
    <property type="project" value="UniProtKB-KW"/>
</dbReference>
<keyword evidence="4" id="KW-1185">Reference proteome</keyword>
<feature type="region of interest" description="Disordered" evidence="1">
    <location>
        <begin position="106"/>
        <end position="143"/>
    </location>
</feature>
<dbReference type="Pfam" id="PF06259">
    <property type="entry name" value="Abhydrolase_8"/>
    <property type="match status" value="1"/>
</dbReference>